<gene>
    <name evidence="2" type="ORF">FQ154_13885</name>
</gene>
<dbReference type="EMBL" id="VOBL01000015">
    <property type="protein sequence ID" value="KAA0975290.1"/>
    <property type="molecule type" value="Genomic_DNA"/>
</dbReference>
<sequence>MKLAKLHAPEHVVAEPGTESSDAPAFELITAPTDRQRRASENIQTARIKNARNPDNPRFLAFCLT</sequence>
<name>A0A5B0EC50_9MICC</name>
<feature type="region of interest" description="Disordered" evidence="1">
    <location>
        <begin position="1"/>
        <end position="23"/>
    </location>
</feature>
<evidence type="ECO:0000313" key="3">
    <source>
        <dbReference type="Proteomes" id="UP000323856"/>
    </source>
</evidence>
<evidence type="ECO:0000313" key="2">
    <source>
        <dbReference type="EMBL" id="KAA0975290.1"/>
    </source>
</evidence>
<evidence type="ECO:0000256" key="1">
    <source>
        <dbReference type="SAM" id="MobiDB-lite"/>
    </source>
</evidence>
<dbReference type="Proteomes" id="UP000323856">
    <property type="component" value="Unassembled WGS sequence"/>
</dbReference>
<protein>
    <submittedName>
        <fullName evidence="2">Uncharacterized protein</fullName>
    </submittedName>
</protein>
<organism evidence="2 3">
    <name type="scientific">Paeniglutamicibacter gangotriensis</name>
    <dbReference type="NCBI Taxonomy" id="254787"/>
    <lineage>
        <taxon>Bacteria</taxon>
        <taxon>Bacillati</taxon>
        <taxon>Actinomycetota</taxon>
        <taxon>Actinomycetes</taxon>
        <taxon>Micrococcales</taxon>
        <taxon>Micrococcaceae</taxon>
        <taxon>Paeniglutamicibacter</taxon>
    </lineage>
</organism>
<dbReference type="RefSeq" id="WP_149620179.1">
    <property type="nucleotide sequence ID" value="NZ_VOBL01000015.1"/>
</dbReference>
<comment type="caution">
    <text evidence="2">The sequence shown here is derived from an EMBL/GenBank/DDBJ whole genome shotgun (WGS) entry which is preliminary data.</text>
</comment>
<proteinExistence type="predicted"/>
<accession>A0A5B0EC50</accession>
<reference evidence="2 3" key="1">
    <citation type="submission" date="2019-07" db="EMBL/GenBank/DDBJ databases">
        <title>Analysis of the biochemical properties, biological activity and biotechnological potential of siderophores and biosurfactants produced by Antarctic psychrotolerant bacteria.</title>
        <authorList>
            <person name="Styczynski M."/>
            <person name="Krucon T."/>
            <person name="Decewicz P."/>
            <person name="Dziewit L."/>
        </authorList>
    </citation>
    <scope>NUCLEOTIDE SEQUENCE [LARGE SCALE GENOMIC DNA]</scope>
    <source>
        <strain evidence="2 3">ANT_H27</strain>
    </source>
</reference>
<dbReference type="AlphaFoldDB" id="A0A5B0EC50"/>